<dbReference type="Proteomes" id="UP000529710">
    <property type="component" value="Unassembled WGS sequence"/>
</dbReference>
<keyword evidence="2" id="KW-1133">Transmembrane helix</keyword>
<feature type="transmembrane region" description="Helical" evidence="2">
    <location>
        <begin position="72"/>
        <end position="100"/>
    </location>
</feature>
<sequence length="402" mass="44162">MKRLTAVRHGTTVAMPHGALAVTTILLGCIAIANIGFIWANDGSYWPKYLCCAIITILAVGWFTFVPGRGCYAIIALSVADFLFGGIAFVPMLLLALLAVGFIGYSNLVEAALAGIALLGAIVFSPDTVAFPTIDNNLLSFPCLVALTLCVSTLIRRNGERQRQMQREQTLLANAGIAQNLHDYTTNDLSDIIMMAEYQLTLCAEDQREAWSNVRNMAVDALTHTRKAILTLEDDGDAIRQRDMREPREPHKSHESHEPFRQYAENGLGELDDIIHTCRSSLAASGFTGEVMRLGTEPTTIDADMASLVVGLMRELFGNIARHADVSGGYTMLIAWGDDSCSIDLSDKPKPNNAIGLRSGLERYRRTVEACHGQWNIEQSENRWDFHATIPYRTAGRGSEKP</sequence>
<keyword evidence="4" id="KW-1185">Reference proteome</keyword>
<keyword evidence="3" id="KW-0808">Transferase</keyword>
<name>A0A7Y0ES10_9BIFI</name>
<feature type="transmembrane region" description="Helical" evidence="2">
    <location>
        <begin position="138"/>
        <end position="155"/>
    </location>
</feature>
<evidence type="ECO:0000256" key="2">
    <source>
        <dbReference type="SAM" id="Phobius"/>
    </source>
</evidence>
<dbReference type="InterPro" id="IPR036890">
    <property type="entry name" value="HATPase_C_sf"/>
</dbReference>
<proteinExistence type="predicted"/>
<keyword evidence="2" id="KW-0812">Transmembrane</keyword>
<dbReference type="PROSITE" id="PS51257">
    <property type="entry name" value="PROKAR_LIPOPROTEIN"/>
    <property type="match status" value="1"/>
</dbReference>
<protein>
    <submittedName>
        <fullName evidence="3">Histidine kinase</fullName>
    </submittedName>
</protein>
<keyword evidence="2" id="KW-0472">Membrane</keyword>
<dbReference type="Gene3D" id="3.30.565.10">
    <property type="entry name" value="Histidine kinase-like ATPase, C-terminal domain"/>
    <property type="match status" value="1"/>
</dbReference>
<dbReference type="EMBL" id="JAAIIF010000002">
    <property type="protein sequence ID" value="NMM95360.1"/>
    <property type="molecule type" value="Genomic_DNA"/>
</dbReference>
<evidence type="ECO:0000313" key="3">
    <source>
        <dbReference type="EMBL" id="NMM95360.1"/>
    </source>
</evidence>
<dbReference type="GO" id="GO:0016301">
    <property type="term" value="F:kinase activity"/>
    <property type="evidence" value="ECO:0007669"/>
    <property type="project" value="UniProtKB-KW"/>
</dbReference>
<gene>
    <name evidence="3" type="ORF">G1C98_0096</name>
</gene>
<feature type="transmembrane region" description="Helical" evidence="2">
    <location>
        <begin position="46"/>
        <end position="66"/>
    </location>
</feature>
<accession>A0A7Y0ES10</accession>
<feature type="transmembrane region" description="Helical" evidence="2">
    <location>
        <begin position="20"/>
        <end position="39"/>
    </location>
</feature>
<evidence type="ECO:0000256" key="1">
    <source>
        <dbReference type="SAM" id="MobiDB-lite"/>
    </source>
</evidence>
<comment type="caution">
    <text evidence="3">The sequence shown here is derived from an EMBL/GenBank/DDBJ whole genome shotgun (WGS) entry which is preliminary data.</text>
</comment>
<reference evidence="3 4" key="1">
    <citation type="submission" date="2020-02" db="EMBL/GenBank/DDBJ databases">
        <title>Characterization of phylogenetic diversity of novel bifidobacterial species isolated in Czech ZOOs.</title>
        <authorList>
            <person name="Lugli G.A."/>
            <person name="Vera N.B."/>
            <person name="Ventura M."/>
        </authorList>
    </citation>
    <scope>NUCLEOTIDE SEQUENCE [LARGE SCALE GENOMIC DNA]</scope>
    <source>
        <strain evidence="3 4">DSM 109960</strain>
    </source>
</reference>
<dbReference type="RefSeq" id="WP_240944859.1">
    <property type="nucleotide sequence ID" value="NZ_JAAIIF010000002.1"/>
</dbReference>
<organism evidence="3 4">
    <name type="scientific">Bifidobacterium erythrocebi</name>
    <dbReference type="NCBI Taxonomy" id="2675325"/>
    <lineage>
        <taxon>Bacteria</taxon>
        <taxon>Bacillati</taxon>
        <taxon>Actinomycetota</taxon>
        <taxon>Actinomycetes</taxon>
        <taxon>Bifidobacteriales</taxon>
        <taxon>Bifidobacteriaceae</taxon>
        <taxon>Bifidobacterium</taxon>
    </lineage>
</organism>
<feature type="transmembrane region" description="Helical" evidence="2">
    <location>
        <begin position="107"/>
        <end position="126"/>
    </location>
</feature>
<dbReference type="AlphaFoldDB" id="A0A7Y0ES10"/>
<feature type="region of interest" description="Disordered" evidence="1">
    <location>
        <begin position="237"/>
        <end position="258"/>
    </location>
</feature>
<keyword evidence="3" id="KW-0418">Kinase</keyword>
<evidence type="ECO:0000313" key="4">
    <source>
        <dbReference type="Proteomes" id="UP000529710"/>
    </source>
</evidence>